<dbReference type="PANTHER" id="PTHR43651">
    <property type="entry name" value="1,4-ALPHA-GLUCAN-BRANCHING ENZYME"/>
    <property type="match status" value="1"/>
</dbReference>
<reference evidence="4 5" key="1">
    <citation type="submission" date="2018-09" db="EMBL/GenBank/DDBJ databases">
        <title>Arachidicoccus sp. nov., a bacterium isolated from soil.</title>
        <authorList>
            <person name="Weon H.-Y."/>
            <person name="Kwon S.-W."/>
            <person name="Lee S.A."/>
        </authorList>
    </citation>
    <scope>NUCLEOTIDE SEQUENCE [LARGE SCALE GENOMIC DNA]</scope>
    <source>
        <strain evidence="4 5">KIS59-12</strain>
    </source>
</reference>
<evidence type="ECO:0000256" key="2">
    <source>
        <dbReference type="SAM" id="MobiDB-lite"/>
    </source>
</evidence>
<dbReference type="SMART" id="SM00642">
    <property type="entry name" value="Aamy"/>
    <property type="match status" value="1"/>
</dbReference>
<dbReference type="KEGG" id="ark:D6B99_15140"/>
<accession>A0A386HSB7</accession>
<dbReference type="Pfam" id="PF02922">
    <property type="entry name" value="CBM_48"/>
    <property type="match status" value="1"/>
</dbReference>
<dbReference type="PROSITE" id="PS51257">
    <property type="entry name" value="PROKAR_LIPOPROTEIN"/>
    <property type="match status" value="1"/>
</dbReference>
<dbReference type="GO" id="GO:0004553">
    <property type="term" value="F:hydrolase activity, hydrolyzing O-glycosyl compounds"/>
    <property type="evidence" value="ECO:0007669"/>
    <property type="project" value="InterPro"/>
</dbReference>
<feature type="domain" description="Glycosyl hydrolase family 13 catalytic" evidence="3">
    <location>
        <begin position="193"/>
        <end position="566"/>
    </location>
</feature>
<dbReference type="Gene3D" id="3.20.20.80">
    <property type="entry name" value="Glycosidases"/>
    <property type="match status" value="1"/>
</dbReference>
<dbReference type="RefSeq" id="WP_119989948.1">
    <property type="nucleotide sequence ID" value="NZ_CP032489.1"/>
</dbReference>
<dbReference type="Pfam" id="PF00128">
    <property type="entry name" value="Alpha-amylase"/>
    <property type="match status" value="2"/>
</dbReference>
<gene>
    <name evidence="4" type="ORF">D6B99_15140</name>
</gene>
<feature type="region of interest" description="Disordered" evidence="2">
    <location>
        <begin position="29"/>
        <end position="49"/>
    </location>
</feature>
<evidence type="ECO:0000313" key="5">
    <source>
        <dbReference type="Proteomes" id="UP000266118"/>
    </source>
</evidence>
<evidence type="ECO:0000313" key="4">
    <source>
        <dbReference type="EMBL" id="AYD48827.1"/>
    </source>
</evidence>
<keyword evidence="1" id="KW-0119">Carbohydrate metabolism</keyword>
<dbReference type="InterPro" id="IPR014756">
    <property type="entry name" value="Ig_E-set"/>
</dbReference>
<evidence type="ECO:0000259" key="3">
    <source>
        <dbReference type="SMART" id="SM00642"/>
    </source>
</evidence>
<dbReference type="EMBL" id="CP032489">
    <property type="protein sequence ID" value="AYD48827.1"/>
    <property type="molecule type" value="Genomic_DNA"/>
</dbReference>
<name>A0A386HSB7_9BACT</name>
<proteinExistence type="predicted"/>
<dbReference type="InterPro" id="IPR006047">
    <property type="entry name" value="GH13_cat_dom"/>
</dbReference>
<dbReference type="InterPro" id="IPR013783">
    <property type="entry name" value="Ig-like_fold"/>
</dbReference>
<dbReference type="AlphaFoldDB" id="A0A386HSB7"/>
<dbReference type="GO" id="GO:0005975">
    <property type="term" value="P:carbohydrate metabolic process"/>
    <property type="evidence" value="ECO:0007669"/>
    <property type="project" value="InterPro"/>
</dbReference>
<sequence>MNKCISINRIFLILLLGLTILVSCSKKTISPKPPTPPPTSVDSTKKDVPSGATDGVTFINNGTSAIFDLYAPGKSSVYVIGDFNNWTASATYKMTNSTDGSRWWVEVDNLDPTKEYAYQYYIDGSLKVADPYAHKILDPNNDKYIPASVYPNLKAYPAGQTGIVSVMQAQPTAYNWQATNFQRPNPKNLVVYELLVRDFVATHDYKTLTDTLDYIARLGVNAIELLPVNEFEGNDSWGYNTNFMFALDKYYGTPNDYKAFIDACHARGIAVIQDIVLEDQFGSSPLAQMYWNPTTNTPTQKNPWLDSIMTHPYGVGYQLNYQKPATVNFAKDVLKYWVKEYHIDGYRFDQANGFTETNSNGNNSAKWTAYDAERVQNLTNLNTYLKSLDPSLYLILEEFAEPKEVDALAKEGMISWNNQNSAGTQAAMGYAVGPTWDLSSMSYKNFGITEPTGLMTYVESHDEVRVQFKNGQYGNSNGAYSVKNLMTGLQRDGMLATFLFTVPGPKMIWMFGERGYDDATTGPDYDNLNGSSGSKRLSDQPPLWNYMQDPNRAALYNTYSTLIHYKINNPVFNTSTFTVSLTGAVKWIQLLGEDGVNVEVIGNFDVVPQTANISFPNTGTWYDNLGTANLNVPMLTIPITLAPGEYHVYSNSKLVE</sequence>
<dbReference type="InterPro" id="IPR017853">
    <property type="entry name" value="GH"/>
</dbReference>
<organism evidence="4 5">
    <name type="scientific">Arachidicoccus soli</name>
    <dbReference type="NCBI Taxonomy" id="2341117"/>
    <lineage>
        <taxon>Bacteria</taxon>
        <taxon>Pseudomonadati</taxon>
        <taxon>Bacteroidota</taxon>
        <taxon>Chitinophagia</taxon>
        <taxon>Chitinophagales</taxon>
        <taxon>Chitinophagaceae</taxon>
        <taxon>Arachidicoccus</taxon>
    </lineage>
</organism>
<dbReference type="Proteomes" id="UP000266118">
    <property type="component" value="Chromosome"/>
</dbReference>
<protein>
    <submittedName>
        <fullName evidence="4">Alpha-amylase</fullName>
    </submittedName>
</protein>
<dbReference type="InterPro" id="IPR004193">
    <property type="entry name" value="Glyco_hydro_13_N"/>
</dbReference>
<dbReference type="Gene3D" id="2.60.40.10">
    <property type="entry name" value="Immunoglobulins"/>
    <property type="match status" value="1"/>
</dbReference>
<dbReference type="OrthoDB" id="9761875at2"/>
<dbReference type="SUPFAM" id="SSF81296">
    <property type="entry name" value="E set domains"/>
    <property type="match status" value="1"/>
</dbReference>
<evidence type="ECO:0000256" key="1">
    <source>
        <dbReference type="ARBA" id="ARBA00023277"/>
    </source>
</evidence>
<keyword evidence="5" id="KW-1185">Reference proteome</keyword>
<dbReference type="CDD" id="cd11350">
    <property type="entry name" value="AmyAc_4"/>
    <property type="match status" value="1"/>
</dbReference>
<dbReference type="SUPFAM" id="SSF51445">
    <property type="entry name" value="(Trans)glycosidases"/>
    <property type="match status" value="1"/>
</dbReference>